<dbReference type="Proteomes" id="UP001432180">
    <property type="component" value="Chromosome"/>
</dbReference>
<comment type="similarity">
    <text evidence="1 4">Belongs to the HSP15 family.</text>
</comment>
<sequence length="137" mass="15486">MSAAADAPETSQRLDKWLWAARFFKTRQLAIAAVNGGKVRVDGQGCKPSRALRPGNRVEIHKGELAWQVEVLALAKQRRPASEAALLYQEDEASRLRRQELVRAARENAQHSPRSRGRPTKRDRRQLESFRATTATE</sequence>
<dbReference type="InterPro" id="IPR002942">
    <property type="entry name" value="S4_RNA-bd"/>
</dbReference>
<dbReference type="RefSeq" id="WP_328984534.1">
    <property type="nucleotide sequence ID" value="NZ_CP121472.1"/>
</dbReference>
<dbReference type="Pfam" id="PF01479">
    <property type="entry name" value="S4"/>
    <property type="match status" value="1"/>
</dbReference>
<feature type="compositionally biased region" description="Basic residues" evidence="5">
    <location>
        <begin position="113"/>
        <end position="124"/>
    </location>
</feature>
<organism evidence="7 8">
    <name type="scientific">Thiorhodovibrio winogradskyi</name>
    <dbReference type="NCBI Taxonomy" id="77007"/>
    <lineage>
        <taxon>Bacteria</taxon>
        <taxon>Pseudomonadati</taxon>
        <taxon>Pseudomonadota</taxon>
        <taxon>Gammaproteobacteria</taxon>
        <taxon>Chromatiales</taxon>
        <taxon>Chromatiaceae</taxon>
        <taxon>Thiorhodovibrio</taxon>
    </lineage>
</organism>
<feature type="region of interest" description="Disordered" evidence="5">
    <location>
        <begin position="104"/>
        <end position="137"/>
    </location>
</feature>
<gene>
    <name evidence="7" type="primary">hslR</name>
    <name evidence="7" type="ORF">Thiowin_03883</name>
</gene>
<dbReference type="SUPFAM" id="SSF55174">
    <property type="entry name" value="Alpha-L RNA-binding motif"/>
    <property type="match status" value="1"/>
</dbReference>
<evidence type="ECO:0000313" key="7">
    <source>
        <dbReference type="EMBL" id="WPL18792.1"/>
    </source>
</evidence>
<evidence type="ECO:0000313" key="8">
    <source>
        <dbReference type="Proteomes" id="UP001432180"/>
    </source>
</evidence>
<evidence type="ECO:0000256" key="4">
    <source>
        <dbReference type="PIRNR" id="PIRNR016821"/>
    </source>
</evidence>
<keyword evidence="8" id="KW-1185">Reference proteome</keyword>
<evidence type="ECO:0000256" key="5">
    <source>
        <dbReference type="SAM" id="MobiDB-lite"/>
    </source>
</evidence>
<evidence type="ECO:0000256" key="1">
    <source>
        <dbReference type="ARBA" id="ARBA00008396"/>
    </source>
</evidence>
<name>A0ABZ0SF94_9GAMM</name>
<accession>A0ABZ0SF94</accession>
<evidence type="ECO:0000259" key="6">
    <source>
        <dbReference type="SMART" id="SM00363"/>
    </source>
</evidence>
<dbReference type="PIRSF" id="PIRSF016821">
    <property type="entry name" value="HSP15"/>
    <property type="match status" value="1"/>
</dbReference>
<evidence type="ECO:0000256" key="2">
    <source>
        <dbReference type="ARBA" id="ARBA00022884"/>
    </source>
</evidence>
<keyword evidence="7" id="KW-0346">Stress response</keyword>
<reference evidence="7 8" key="1">
    <citation type="journal article" date="2023" name="Microorganisms">
        <title>Thiorhodovibrio frisius and Trv. litoralis spp. nov., Two Novel Members from a Clade of Fastidious Purple Sulfur Bacteria That Exhibit Unique Red-Shifted Light-Harvesting Capabilities.</title>
        <authorList>
            <person name="Methner A."/>
            <person name="Kuzyk S.B."/>
            <person name="Petersen J."/>
            <person name="Bauer S."/>
            <person name="Brinkmann H."/>
            <person name="Sichau K."/>
            <person name="Wanner G."/>
            <person name="Wolf J."/>
            <person name="Neumann-Schaal M."/>
            <person name="Henke P."/>
            <person name="Tank M."/>
            <person name="Sproer C."/>
            <person name="Bunk B."/>
            <person name="Overmann J."/>
        </authorList>
    </citation>
    <scope>NUCLEOTIDE SEQUENCE [LARGE SCALE GENOMIC DNA]</scope>
    <source>
        <strain evidence="7 8">DSM 6702</strain>
    </source>
</reference>
<keyword evidence="2 4" id="KW-0694">RNA-binding</keyword>
<dbReference type="PROSITE" id="PS50889">
    <property type="entry name" value="S4"/>
    <property type="match status" value="1"/>
</dbReference>
<proteinExistence type="inferred from homology"/>
<dbReference type="CDD" id="cd00165">
    <property type="entry name" value="S4"/>
    <property type="match status" value="1"/>
</dbReference>
<dbReference type="SMART" id="SM00363">
    <property type="entry name" value="S4"/>
    <property type="match status" value="1"/>
</dbReference>
<dbReference type="Gene3D" id="3.10.290.10">
    <property type="entry name" value="RNA-binding S4 domain"/>
    <property type="match status" value="1"/>
</dbReference>
<dbReference type="EMBL" id="CP121472">
    <property type="protein sequence ID" value="WPL18792.1"/>
    <property type="molecule type" value="Genomic_DNA"/>
</dbReference>
<dbReference type="InterPro" id="IPR025708">
    <property type="entry name" value="HSP15"/>
</dbReference>
<keyword evidence="3 4" id="KW-0238">DNA-binding</keyword>
<dbReference type="InterPro" id="IPR036986">
    <property type="entry name" value="S4_RNA-bd_sf"/>
</dbReference>
<protein>
    <recommendedName>
        <fullName evidence="4">Heat shock protein 15</fullName>
    </recommendedName>
</protein>
<feature type="domain" description="RNA-binding S4" evidence="6">
    <location>
        <begin position="12"/>
        <end position="73"/>
    </location>
</feature>
<evidence type="ECO:0000256" key="3">
    <source>
        <dbReference type="ARBA" id="ARBA00023125"/>
    </source>
</evidence>